<evidence type="ECO:0000256" key="1">
    <source>
        <dbReference type="SAM" id="MobiDB-lite"/>
    </source>
</evidence>
<feature type="region of interest" description="Disordered" evidence="1">
    <location>
        <begin position="1"/>
        <end position="158"/>
    </location>
</feature>
<dbReference type="EMBL" id="HBUF01053544">
    <property type="protein sequence ID" value="CAG6622861.1"/>
    <property type="molecule type" value="Transcribed_RNA"/>
</dbReference>
<evidence type="ECO:0000313" key="3">
    <source>
        <dbReference type="EMBL" id="CAG6622861.1"/>
    </source>
</evidence>
<proteinExistence type="predicted"/>
<dbReference type="AlphaFoldDB" id="A0A8D8MGE2"/>
<sequence>MSNDKMDTTNVESTELTETAVKSAPMQVEEAEGVREAETTDSTLEIQHAASGLNRLHLRPKLSGAQRRRLQVKRAAERGERAPPRRKSSKPGNEAGDSILAPVSGVNETPRKRQRSQVSTPSTGEHKVLKKSRQGLGCESASGSRGAEGQHTSSSGDTYSQALTGYKMAIVPIDYPEQKLVESCATMLKTYIFKEVLKTPEGTTVPAFFRNSHEKGALVIVCRDEYSRTWLESKVREVPNVLGIQVKVGNYRDVIKEHKAIFQVSKETRNMLGKEDPKEVITLMGFQNPKLKADDISIVSVQNDIKGSTFVVTLDDNALSAIRDSGYKIHLGLELIQIRVPGDRRANANAEGDTDKPPA</sequence>
<dbReference type="Pfam" id="PF16012">
    <property type="entry name" value="DUF4780"/>
    <property type="match status" value="1"/>
</dbReference>
<feature type="compositionally biased region" description="Polar residues" evidence="1">
    <location>
        <begin position="8"/>
        <end position="17"/>
    </location>
</feature>
<evidence type="ECO:0000259" key="2">
    <source>
        <dbReference type="Pfam" id="PF16012"/>
    </source>
</evidence>
<organism evidence="3">
    <name type="scientific">Cacopsylla melanoneura</name>
    <dbReference type="NCBI Taxonomy" id="428564"/>
    <lineage>
        <taxon>Eukaryota</taxon>
        <taxon>Metazoa</taxon>
        <taxon>Ecdysozoa</taxon>
        <taxon>Arthropoda</taxon>
        <taxon>Hexapoda</taxon>
        <taxon>Insecta</taxon>
        <taxon>Pterygota</taxon>
        <taxon>Neoptera</taxon>
        <taxon>Paraneoptera</taxon>
        <taxon>Hemiptera</taxon>
        <taxon>Sternorrhyncha</taxon>
        <taxon>Psylloidea</taxon>
        <taxon>Psyllidae</taxon>
        <taxon>Psyllinae</taxon>
        <taxon>Cacopsylla</taxon>
    </lineage>
</organism>
<name>A0A8D8MGE2_9HEMI</name>
<feature type="compositionally biased region" description="Basic residues" evidence="1">
    <location>
        <begin position="56"/>
        <end position="72"/>
    </location>
</feature>
<dbReference type="InterPro" id="IPR031961">
    <property type="entry name" value="DUF4780"/>
</dbReference>
<feature type="compositionally biased region" description="Basic and acidic residues" evidence="1">
    <location>
        <begin position="74"/>
        <end position="83"/>
    </location>
</feature>
<protein>
    <recommendedName>
        <fullName evidence="2">DUF4780 domain-containing protein</fullName>
    </recommendedName>
</protein>
<feature type="domain" description="DUF4780" evidence="2">
    <location>
        <begin position="166"/>
        <end position="337"/>
    </location>
</feature>
<accession>A0A8D8MGE2</accession>
<reference evidence="3" key="1">
    <citation type="submission" date="2021-05" db="EMBL/GenBank/DDBJ databases">
        <authorList>
            <person name="Alioto T."/>
            <person name="Alioto T."/>
            <person name="Gomez Garrido J."/>
        </authorList>
    </citation>
    <scope>NUCLEOTIDE SEQUENCE</scope>
</reference>